<keyword evidence="2" id="KW-1185">Reference proteome</keyword>
<dbReference type="EMBL" id="AP022596">
    <property type="protein sequence ID" value="BBY62720.1"/>
    <property type="molecule type" value="Genomic_DNA"/>
</dbReference>
<gene>
    <name evidence="1" type="ORF">MHEL_09630</name>
</gene>
<evidence type="ECO:0000313" key="1">
    <source>
        <dbReference type="EMBL" id="BBY62720.1"/>
    </source>
</evidence>
<evidence type="ECO:0000313" key="2">
    <source>
        <dbReference type="Proteomes" id="UP000467148"/>
    </source>
</evidence>
<proteinExistence type="predicted"/>
<organism evidence="1 2">
    <name type="scientific">Mycolicibacterium helvum</name>
    <dbReference type="NCBI Taxonomy" id="1534349"/>
    <lineage>
        <taxon>Bacteria</taxon>
        <taxon>Bacillati</taxon>
        <taxon>Actinomycetota</taxon>
        <taxon>Actinomycetes</taxon>
        <taxon>Mycobacteriales</taxon>
        <taxon>Mycobacteriaceae</taxon>
        <taxon>Mycolicibacterium</taxon>
    </lineage>
</organism>
<dbReference type="Proteomes" id="UP000467148">
    <property type="component" value="Chromosome"/>
</dbReference>
<dbReference type="AlphaFoldDB" id="A0A7I7T1A7"/>
<reference evidence="1 2" key="1">
    <citation type="journal article" date="2019" name="Emerg. Microbes Infect.">
        <title>Comprehensive subspecies identification of 175 nontuberculous mycobacteria species based on 7547 genomic profiles.</title>
        <authorList>
            <person name="Matsumoto Y."/>
            <person name="Kinjo T."/>
            <person name="Motooka D."/>
            <person name="Nabeya D."/>
            <person name="Jung N."/>
            <person name="Uechi K."/>
            <person name="Horii T."/>
            <person name="Iida T."/>
            <person name="Fujita J."/>
            <person name="Nakamura S."/>
        </authorList>
    </citation>
    <scope>NUCLEOTIDE SEQUENCE [LARGE SCALE GENOMIC DNA]</scope>
    <source>
        <strain evidence="1 2">JCM 30396</strain>
    </source>
</reference>
<dbReference type="KEGG" id="mhev:MHEL_09630"/>
<protein>
    <submittedName>
        <fullName evidence="1">Uncharacterized protein</fullName>
    </submittedName>
</protein>
<accession>A0A7I7T1A7</accession>
<sequence>MPTRLYQLLCDPDPARAAAATTAMLGMRKIVIADLEAAAAHP</sequence>
<name>A0A7I7T1A7_9MYCO</name>